<evidence type="ECO:0000313" key="1">
    <source>
        <dbReference type="EMBL" id="OIR04970.1"/>
    </source>
</evidence>
<name>A0A1J5S9V9_9ZZZZ</name>
<protein>
    <submittedName>
        <fullName evidence="1">Uncharacterized protein</fullName>
    </submittedName>
</protein>
<dbReference type="EMBL" id="MLJW01000053">
    <property type="protein sequence ID" value="OIR04970.1"/>
    <property type="molecule type" value="Genomic_DNA"/>
</dbReference>
<proteinExistence type="predicted"/>
<comment type="caution">
    <text evidence="1">The sequence shown here is derived from an EMBL/GenBank/DDBJ whole genome shotgun (WGS) entry which is preliminary data.</text>
</comment>
<accession>A0A1J5S9V9</accession>
<reference evidence="1" key="1">
    <citation type="submission" date="2016-10" db="EMBL/GenBank/DDBJ databases">
        <title>Sequence of Gallionella enrichment culture.</title>
        <authorList>
            <person name="Poehlein A."/>
            <person name="Muehling M."/>
            <person name="Daniel R."/>
        </authorList>
    </citation>
    <scope>NUCLEOTIDE SEQUENCE</scope>
</reference>
<dbReference type="InterPro" id="IPR011990">
    <property type="entry name" value="TPR-like_helical_dom_sf"/>
</dbReference>
<organism evidence="1">
    <name type="scientific">mine drainage metagenome</name>
    <dbReference type="NCBI Taxonomy" id="410659"/>
    <lineage>
        <taxon>unclassified sequences</taxon>
        <taxon>metagenomes</taxon>
        <taxon>ecological metagenomes</taxon>
    </lineage>
</organism>
<gene>
    <name evidence="1" type="ORF">GALL_127860</name>
</gene>
<dbReference type="SUPFAM" id="SSF48452">
    <property type="entry name" value="TPR-like"/>
    <property type="match status" value="1"/>
</dbReference>
<dbReference type="AlphaFoldDB" id="A0A1J5S9V9"/>
<dbReference type="Gene3D" id="1.25.40.10">
    <property type="entry name" value="Tetratricopeptide repeat domain"/>
    <property type="match status" value="1"/>
</dbReference>
<sequence>MKYLIGILLLITNVAISQQPSQKDLQNAMKEYEKVMNDPQIKKMMKDSSVQKYMGKGKMPADSKQLQQQMNFAMQHVSQQQKNKLFGIETLPKKDVTRIAALPKTILTNQQFKTYLQKLKPVVQKKISAENRNTATLFLKQLPTNTDANPFNYSSAAVAWLNKANPQIALYVLAEAVTQPNLDVNDVNNFAVLLNINGGEHLALPILQKINVEYPNNSTILNNIGQAWFGLGDFNKSEKYIDSSLHLFAGNAQANYTKCYLELQKGNTQQAIEYLIKSIQNGYDPNKENKLKQLGKKLSVDDIKWNLPKPPDPLGLDSMLLFRPEDFYTDINGQNALNEKWKIFEKQVADAKQVLSNSFNDAANAYAKNFMQMMKHPPQGPIVANFMQRKAGKMADALTADFNDYMERMGKEKLEIFKDVVPDEMEIYKKLGAIKDAMGADYSTEKYCQAAIPLVDAFLEKYNPLVESYSADYIKHIKVYVSDMAYFEQFIDGGLNLYVPALKSLFLDALYSYPGRSMVPTAPVYFDLDANCVEHKTGDVFLMHKLPDFDEVNCNTHITIKIPGVFTSHWDCNKETDTVDIPGFKFNYSENLNSGNYNARAEVSIEKSLTLGKKGIFTGGIGASIGDFIEWNNTGMTDFGVKASAGIEAGIDTEVKVGDSKDTQHIEKSTTIGGIEAQISLKSGPSLSGEGILHGIEIKP</sequence>